<reference evidence="3 4" key="1">
    <citation type="submission" date="2015-08" db="EMBL/GenBank/DDBJ databases">
        <title>Comparative genomics of the Campylobacter concisus group.</title>
        <authorList>
            <person name="Yee E."/>
            <person name="Chapman M.H."/>
            <person name="Huynh S."/>
            <person name="Bono J.L."/>
            <person name="On S.L."/>
            <person name="St Leger J."/>
            <person name="Foster G."/>
            <person name="Parker C.T."/>
            <person name="Miller W.G."/>
        </authorList>
    </citation>
    <scope>NUCLEOTIDE SEQUENCE [LARGE SCALE GENOMIC DNA]</scope>
    <source>
        <strain evidence="3 4">RM9337</strain>
    </source>
</reference>
<dbReference type="Proteomes" id="UP000650616">
    <property type="component" value="Unassembled WGS sequence"/>
</dbReference>
<dbReference type="EMBL" id="LIWG01000001">
    <property type="protein sequence ID" value="MBE3607333.1"/>
    <property type="molecule type" value="Genomic_DNA"/>
</dbReference>
<keyword evidence="4" id="KW-1185">Reference proteome</keyword>
<keyword evidence="1" id="KW-0732">Signal</keyword>
<dbReference type="EMBL" id="JADBHS010000002">
    <property type="protein sequence ID" value="MBE2985874.1"/>
    <property type="molecule type" value="Genomic_DNA"/>
</dbReference>
<evidence type="ECO:0008006" key="6">
    <source>
        <dbReference type="Google" id="ProtNLM"/>
    </source>
</evidence>
<evidence type="ECO:0000313" key="2">
    <source>
        <dbReference type="EMBL" id="MBE2985874.1"/>
    </source>
</evidence>
<feature type="chain" id="PRO_5044718281" description="Molybdopterin-containing oxidoreductase IV, DMSO/TMAO/BSO reductase family, monoheme c-type cytochrome" evidence="1">
    <location>
        <begin position="25"/>
        <end position="191"/>
    </location>
</feature>
<proteinExistence type="predicted"/>
<comment type="caution">
    <text evidence="3">The sequence shown here is derived from an EMBL/GenBank/DDBJ whole genome shotgun (WGS) entry which is preliminary data.</text>
</comment>
<dbReference type="Proteomes" id="UP001318760">
    <property type="component" value="Unassembled WGS sequence"/>
</dbReference>
<organism evidence="3 4">
    <name type="scientific">Campylobacter californiensis</name>
    <dbReference type="NCBI Taxonomy" id="1032243"/>
    <lineage>
        <taxon>Bacteria</taxon>
        <taxon>Pseudomonadati</taxon>
        <taxon>Campylobacterota</taxon>
        <taxon>Epsilonproteobacteria</taxon>
        <taxon>Campylobacterales</taxon>
        <taxon>Campylobacteraceae</taxon>
        <taxon>Campylobacter</taxon>
    </lineage>
</organism>
<evidence type="ECO:0000313" key="3">
    <source>
        <dbReference type="EMBL" id="MBE3607333.1"/>
    </source>
</evidence>
<gene>
    <name evidence="2" type="ORF">CCAL12919_01810</name>
    <name evidence="3" type="ORF">CCAL9337_01090</name>
</gene>
<sequence length="191" mass="21662">MDKNKLRSVAAAFLLCCMPNFMLGLDIVGADTEILIDDKEAGTLYKGTHIQKDGSKYKVSASVMSGNEYILFYNDMDRIKLARITGESVKNLKIISEKEDEYGVKWKNIELSFNIKDPSVIKNTKDGLWEAEEDLYLRCGSCHVAKAIDEYTINQWPNVVKTMSDRAGLNKDETRLVGSYLQYKLLDKSNK</sequence>
<dbReference type="RefSeq" id="WP_169937636.1">
    <property type="nucleotide sequence ID" value="NZ_CP012545.1"/>
</dbReference>
<accession>A0AAW3ZUE8</accession>
<evidence type="ECO:0000313" key="5">
    <source>
        <dbReference type="Proteomes" id="UP001318760"/>
    </source>
</evidence>
<name>A0AAW3ZUE8_9BACT</name>
<evidence type="ECO:0000256" key="1">
    <source>
        <dbReference type="SAM" id="SignalP"/>
    </source>
</evidence>
<protein>
    <recommendedName>
        <fullName evidence="6">Molybdopterin-containing oxidoreductase IV, DMSO/TMAO/BSO reductase family, monoheme c-type cytochrome</fullName>
    </recommendedName>
</protein>
<reference evidence="2 5" key="2">
    <citation type="submission" date="2020-10" db="EMBL/GenBank/DDBJ databases">
        <title>Campylobacter californiensis sp. nov. isolated from cattle and feral swine in California.</title>
        <authorList>
            <person name="Miller W.G."/>
        </authorList>
    </citation>
    <scope>NUCLEOTIDE SEQUENCE [LARGE SCALE GENOMIC DNA]</scope>
    <source>
        <strain evidence="2 5">RM12919</strain>
    </source>
</reference>
<dbReference type="AlphaFoldDB" id="A0AAW3ZUE8"/>
<feature type="signal peptide" evidence="1">
    <location>
        <begin position="1"/>
        <end position="24"/>
    </location>
</feature>
<evidence type="ECO:0000313" key="4">
    <source>
        <dbReference type="Proteomes" id="UP000650616"/>
    </source>
</evidence>